<name>A0A371HRF7_MUCPR</name>
<reference evidence="2" key="1">
    <citation type="submission" date="2018-05" db="EMBL/GenBank/DDBJ databases">
        <title>Draft genome of Mucuna pruriens seed.</title>
        <authorList>
            <person name="Nnadi N.E."/>
            <person name="Vos R."/>
            <person name="Hasami M.H."/>
            <person name="Devisetty U.K."/>
            <person name="Aguiy J.C."/>
        </authorList>
    </citation>
    <scope>NUCLEOTIDE SEQUENCE [LARGE SCALE GENOMIC DNA]</scope>
    <source>
        <strain evidence="2">JCA_2017</strain>
    </source>
</reference>
<dbReference type="PANTHER" id="PTHR33144:SF45">
    <property type="entry name" value="TRANSPOSASE TNP1_EN_SPM-LIKE DOMAIN-CONTAINING PROTEIN"/>
    <property type="match status" value="1"/>
</dbReference>
<dbReference type="PANTHER" id="PTHR33144">
    <property type="entry name" value="OS10G0409366 PROTEIN-RELATED"/>
    <property type="match status" value="1"/>
</dbReference>
<sequence>MAPTQRPHVGRESSRVWTVQAIGKCKPMEKQHHFLHELVGASESSAKCYCLLTMSRRYRNGKMNLWNNVYDISLSREQLIAKVPNGIHKDKWSSFVDYHLREEYQEKQIIPHTDGSKLLSTKHEMEVELGCVVGRGELYIATHKKKDGSYVNEEARFIGEKITHEISQSIDFIEISSNDSLSKVLGKDHAGHVLCLGLRGLHSSTTRFSGVGCNFSNFDLAESSRLKEEIISLKDKLASFEESVKTLKNIMLAYIQMKE</sequence>
<dbReference type="AlphaFoldDB" id="A0A371HRF7"/>
<dbReference type="OrthoDB" id="1304102at2759"/>
<evidence type="ECO:0000313" key="2">
    <source>
        <dbReference type="EMBL" id="RDY05388.1"/>
    </source>
</evidence>
<accession>A0A371HRF7</accession>
<feature type="non-terminal residue" evidence="2">
    <location>
        <position position="1"/>
    </location>
</feature>
<proteinExistence type="predicted"/>
<keyword evidence="3" id="KW-1185">Reference proteome</keyword>
<dbReference type="Proteomes" id="UP000257109">
    <property type="component" value="Unassembled WGS sequence"/>
</dbReference>
<feature type="coiled-coil region" evidence="1">
    <location>
        <begin position="223"/>
        <end position="250"/>
    </location>
</feature>
<gene>
    <name evidence="2" type="ORF">CR513_10785</name>
</gene>
<dbReference type="InterPro" id="IPR004252">
    <property type="entry name" value="Probable_transposase_24"/>
</dbReference>
<evidence type="ECO:0000256" key="1">
    <source>
        <dbReference type="SAM" id="Coils"/>
    </source>
</evidence>
<protein>
    <submittedName>
        <fullName evidence="2">Uncharacterized protein</fullName>
    </submittedName>
</protein>
<keyword evidence="1" id="KW-0175">Coiled coil</keyword>
<dbReference type="Pfam" id="PF03004">
    <property type="entry name" value="Transposase_24"/>
    <property type="match status" value="1"/>
</dbReference>
<dbReference type="STRING" id="157652.A0A371HRF7"/>
<organism evidence="2 3">
    <name type="scientific">Mucuna pruriens</name>
    <name type="common">Velvet bean</name>
    <name type="synonym">Dolichos pruriens</name>
    <dbReference type="NCBI Taxonomy" id="157652"/>
    <lineage>
        <taxon>Eukaryota</taxon>
        <taxon>Viridiplantae</taxon>
        <taxon>Streptophyta</taxon>
        <taxon>Embryophyta</taxon>
        <taxon>Tracheophyta</taxon>
        <taxon>Spermatophyta</taxon>
        <taxon>Magnoliopsida</taxon>
        <taxon>eudicotyledons</taxon>
        <taxon>Gunneridae</taxon>
        <taxon>Pentapetalae</taxon>
        <taxon>rosids</taxon>
        <taxon>fabids</taxon>
        <taxon>Fabales</taxon>
        <taxon>Fabaceae</taxon>
        <taxon>Papilionoideae</taxon>
        <taxon>50 kb inversion clade</taxon>
        <taxon>NPAAA clade</taxon>
        <taxon>indigoferoid/millettioid clade</taxon>
        <taxon>Phaseoleae</taxon>
        <taxon>Mucuna</taxon>
    </lineage>
</organism>
<evidence type="ECO:0000313" key="3">
    <source>
        <dbReference type="Proteomes" id="UP000257109"/>
    </source>
</evidence>
<dbReference type="EMBL" id="QJKJ01001889">
    <property type="protein sequence ID" value="RDY05388.1"/>
    <property type="molecule type" value="Genomic_DNA"/>
</dbReference>
<comment type="caution">
    <text evidence="2">The sequence shown here is derived from an EMBL/GenBank/DDBJ whole genome shotgun (WGS) entry which is preliminary data.</text>
</comment>